<proteinExistence type="predicted"/>
<dbReference type="OrthoDB" id="5800476at2759"/>
<feature type="domain" description="Protein kinase" evidence="7">
    <location>
        <begin position="216"/>
        <end position="555"/>
    </location>
</feature>
<keyword evidence="6" id="KW-1133">Transmembrane helix</keyword>
<dbReference type="PROSITE" id="PS50011">
    <property type="entry name" value="PROTEIN_KINASE_DOM"/>
    <property type="match status" value="1"/>
</dbReference>
<dbReference type="InterPro" id="IPR008271">
    <property type="entry name" value="Ser/Thr_kinase_AS"/>
</dbReference>
<keyword evidence="2 4" id="KW-0547">Nucleotide-binding</keyword>
<dbReference type="InterPro" id="IPR000719">
    <property type="entry name" value="Prot_kinase_dom"/>
</dbReference>
<dbReference type="Proteomes" id="UP000559256">
    <property type="component" value="Unassembled WGS sequence"/>
</dbReference>
<evidence type="ECO:0000313" key="9">
    <source>
        <dbReference type="Proteomes" id="UP000559256"/>
    </source>
</evidence>
<dbReference type="PANTHER" id="PTHR11909">
    <property type="entry name" value="CASEIN KINASE-RELATED"/>
    <property type="match status" value="1"/>
</dbReference>
<dbReference type="InterPro" id="IPR050235">
    <property type="entry name" value="CK1_Ser-Thr_kinase"/>
</dbReference>
<dbReference type="Pfam" id="PF00069">
    <property type="entry name" value="Pkinase"/>
    <property type="match status" value="1"/>
</dbReference>
<dbReference type="GO" id="GO:0004674">
    <property type="term" value="F:protein serine/threonine kinase activity"/>
    <property type="evidence" value="ECO:0007669"/>
    <property type="project" value="UniProtKB-EC"/>
</dbReference>
<name>A0A8H5LRR5_9AGAR</name>
<dbReference type="SMART" id="SM00220">
    <property type="entry name" value="S_TKc"/>
    <property type="match status" value="1"/>
</dbReference>
<evidence type="ECO:0000256" key="6">
    <source>
        <dbReference type="SAM" id="Phobius"/>
    </source>
</evidence>
<keyword evidence="6" id="KW-0472">Membrane</keyword>
<feature type="transmembrane region" description="Helical" evidence="6">
    <location>
        <begin position="48"/>
        <end position="69"/>
    </location>
</feature>
<dbReference type="EC" id="2.7.11.1" evidence="1"/>
<evidence type="ECO:0000313" key="8">
    <source>
        <dbReference type="EMBL" id="KAF5367088.1"/>
    </source>
</evidence>
<feature type="region of interest" description="Disordered" evidence="5">
    <location>
        <begin position="529"/>
        <end position="559"/>
    </location>
</feature>
<dbReference type="SUPFAM" id="SSF56112">
    <property type="entry name" value="Protein kinase-like (PK-like)"/>
    <property type="match status" value="1"/>
</dbReference>
<reference evidence="8 9" key="1">
    <citation type="journal article" date="2020" name="ISME J.">
        <title>Uncovering the hidden diversity of litter-decomposition mechanisms in mushroom-forming fungi.</title>
        <authorList>
            <person name="Floudas D."/>
            <person name="Bentzer J."/>
            <person name="Ahren D."/>
            <person name="Johansson T."/>
            <person name="Persson P."/>
            <person name="Tunlid A."/>
        </authorList>
    </citation>
    <scope>NUCLEOTIDE SEQUENCE [LARGE SCALE GENOMIC DNA]</scope>
    <source>
        <strain evidence="8 9">CBS 291.85</strain>
    </source>
</reference>
<gene>
    <name evidence="8" type="ORF">D9758_003971</name>
</gene>
<dbReference type="InterPro" id="IPR011009">
    <property type="entry name" value="Kinase-like_dom_sf"/>
</dbReference>
<dbReference type="PROSITE" id="PS00107">
    <property type="entry name" value="PROTEIN_KINASE_ATP"/>
    <property type="match status" value="1"/>
</dbReference>
<protein>
    <recommendedName>
        <fullName evidence="1">non-specific serine/threonine protein kinase</fullName>
        <ecNumber evidence="1">2.7.11.1</ecNumber>
    </recommendedName>
</protein>
<evidence type="ECO:0000256" key="5">
    <source>
        <dbReference type="SAM" id="MobiDB-lite"/>
    </source>
</evidence>
<dbReference type="EMBL" id="JAACJM010000020">
    <property type="protein sequence ID" value="KAF5367088.1"/>
    <property type="molecule type" value="Genomic_DNA"/>
</dbReference>
<dbReference type="FunFam" id="1.10.510.10:FF:001123">
    <property type="entry name" value="CK1/CK1/CK1-D protein kinase"/>
    <property type="match status" value="1"/>
</dbReference>
<accession>A0A8H5LRR5</accession>
<sequence length="579" mass="64420">MQNFLFWCSFKQRPSTSFLNCFDHSSGISAWGYIKLRLAENLKLLDSFLSFLLLGVLALCILYYSLPVYTLPSYLPMSIKLLPGALLFASTLASPLFGAHEDAFQCLLGQSEPSKTLTAPPSCVINEVGFSNISPQFFADAKQQVCSAFPLTFNIGNEALSSGGDQCALEPSPVSNTNLAVQTSFNFTQWMSEQQLNANSSSPQSANASGIVGGLYEVSKKIGQGSFGVVFEGTKVMSNTPVAIKVEMNSTAPWLTEEYQLYMALNGTFGIPQVYHFGQEGLHNVLVMDLLGPSLEDLFNKCGRKFSIKTVCMLAKQMITRVQTLHEKSLIYRDIKAENFLMGVPETDNANTAHMIDLGLAKYYRDPETQVHIPYREIGRFAGSVRYLSVNCHVGREPSRRDDLEALGYVFMYFLRGRLPWQGLKAETIDLKYRKVGQKKIATSMDKLCAGFPKEFLTYLNNVRSLTFAETPDYDYLRDLFTTVLRKLNEKEDGVYDWMLLNDGQVVTNPSSKPKTRLQAHVNVVANASSESLRADREQRPNLEAQDANNSSPLVLRPAPAHAKGNLNLALSHGKKWTS</sequence>
<keyword evidence="6" id="KW-0812">Transmembrane</keyword>
<feature type="binding site" evidence="4">
    <location>
        <position position="245"/>
    </location>
    <ligand>
        <name>ATP</name>
        <dbReference type="ChEBI" id="CHEBI:30616"/>
    </ligand>
</feature>
<evidence type="ECO:0000256" key="3">
    <source>
        <dbReference type="ARBA" id="ARBA00022840"/>
    </source>
</evidence>
<dbReference type="AlphaFoldDB" id="A0A8H5LRR5"/>
<keyword evidence="9" id="KW-1185">Reference proteome</keyword>
<comment type="caution">
    <text evidence="8">The sequence shown here is derived from an EMBL/GenBank/DDBJ whole genome shotgun (WGS) entry which is preliminary data.</text>
</comment>
<evidence type="ECO:0000259" key="7">
    <source>
        <dbReference type="PROSITE" id="PS50011"/>
    </source>
</evidence>
<evidence type="ECO:0000256" key="1">
    <source>
        <dbReference type="ARBA" id="ARBA00012513"/>
    </source>
</evidence>
<organism evidence="8 9">
    <name type="scientific">Tetrapyrgos nigripes</name>
    <dbReference type="NCBI Taxonomy" id="182062"/>
    <lineage>
        <taxon>Eukaryota</taxon>
        <taxon>Fungi</taxon>
        <taxon>Dikarya</taxon>
        <taxon>Basidiomycota</taxon>
        <taxon>Agaricomycotina</taxon>
        <taxon>Agaricomycetes</taxon>
        <taxon>Agaricomycetidae</taxon>
        <taxon>Agaricales</taxon>
        <taxon>Marasmiineae</taxon>
        <taxon>Marasmiaceae</taxon>
        <taxon>Tetrapyrgos</taxon>
    </lineage>
</organism>
<keyword evidence="3 4" id="KW-0067">ATP-binding</keyword>
<evidence type="ECO:0000256" key="2">
    <source>
        <dbReference type="ARBA" id="ARBA00022741"/>
    </source>
</evidence>
<dbReference type="InterPro" id="IPR017441">
    <property type="entry name" value="Protein_kinase_ATP_BS"/>
</dbReference>
<dbReference type="PROSITE" id="PS00108">
    <property type="entry name" value="PROTEIN_KINASE_ST"/>
    <property type="match status" value="1"/>
</dbReference>
<dbReference type="Gene3D" id="1.10.510.10">
    <property type="entry name" value="Transferase(Phosphotransferase) domain 1"/>
    <property type="match status" value="1"/>
</dbReference>
<dbReference type="CDD" id="cd14016">
    <property type="entry name" value="STKc_CK1"/>
    <property type="match status" value="1"/>
</dbReference>
<evidence type="ECO:0000256" key="4">
    <source>
        <dbReference type="PROSITE-ProRule" id="PRU10141"/>
    </source>
</evidence>
<dbReference type="GO" id="GO:0005524">
    <property type="term" value="F:ATP binding"/>
    <property type="evidence" value="ECO:0007669"/>
    <property type="project" value="UniProtKB-UniRule"/>
</dbReference>